<proteinExistence type="predicted"/>
<evidence type="ECO:0000259" key="1">
    <source>
        <dbReference type="PROSITE" id="PS51154"/>
    </source>
</evidence>
<dbReference type="RefSeq" id="WP_055263048.1">
    <property type="nucleotide sequence ID" value="NZ_CYXV01000009.1"/>
</dbReference>
<dbReference type="SMART" id="SM00506">
    <property type="entry name" value="A1pp"/>
    <property type="match status" value="1"/>
</dbReference>
<sequence length="354" mass="40212">MPFKIVRNDITRVKADVIVNTANPNPICASGTDLAIYEAAGKEKLLAERANIGKITKGDIAVTGAYNLKAKYIIHTVGPVWTDGLHHEFEILEDCYRKSLQKALELKCESIAFPLISTGVYGFPKDKALQIAVSVFSQFLTENEIEIILVVFDKRSFQLSGQIVGDIDSYIDANYVKESHRKEYPVRSRSNARMRELPEEAFYEEMLQREAEDNYPLEEDTGLAEPCMLSADISLEDQLANIGVSFHDKLFELIDESHLDNKDVWKRANLDRKHFSKIQCDQNYHPKKKTVMALCIALQLDLEQSKDLLARADWAFSPSSKVDLIVQKAIIDKQYDIMQLNVTLFKYTNEILGV</sequence>
<dbReference type="AlphaFoldDB" id="A0A173TJX4"/>
<dbReference type="EMBL" id="CYXV01000009">
    <property type="protein sequence ID" value="CUN03142.1"/>
    <property type="molecule type" value="Genomic_DNA"/>
</dbReference>
<protein>
    <submittedName>
        <fullName evidence="2">O-acetyl-ADP-ribose deacetylase</fullName>
        <ecNumber evidence="2">3.5.1.-</ecNumber>
    </submittedName>
</protein>
<dbReference type="GO" id="GO:0016787">
    <property type="term" value="F:hydrolase activity"/>
    <property type="evidence" value="ECO:0007669"/>
    <property type="project" value="UniProtKB-KW"/>
</dbReference>
<gene>
    <name evidence="2" type="primary">ymdB_3</name>
    <name evidence="2" type="ORF">ERS852420_02264</name>
</gene>
<organism evidence="2 3">
    <name type="scientific">Roseburia faecis</name>
    <dbReference type="NCBI Taxonomy" id="301302"/>
    <lineage>
        <taxon>Bacteria</taxon>
        <taxon>Bacillati</taxon>
        <taxon>Bacillota</taxon>
        <taxon>Clostridia</taxon>
        <taxon>Lachnospirales</taxon>
        <taxon>Lachnospiraceae</taxon>
        <taxon>Roseburia</taxon>
    </lineage>
</organism>
<dbReference type="InterPro" id="IPR043472">
    <property type="entry name" value="Macro_dom-like"/>
</dbReference>
<dbReference type="PROSITE" id="PS51154">
    <property type="entry name" value="MACRO"/>
    <property type="match status" value="1"/>
</dbReference>
<dbReference type="Gene3D" id="3.40.220.10">
    <property type="entry name" value="Leucine Aminopeptidase, subunit E, domain 1"/>
    <property type="match status" value="1"/>
</dbReference>
<accession>A0A173TJX4</accession>
<dbReference type="SUPFAM" id="SSF52949">
    <property type="entry name" value="Macro domain-like"/>
    <property type="match status" value="1"/>
</dbReference>
<evidence type="ECO:0000313" key="2">
    <source>
        <dbReference type="EMBL" id="CUN03142.1"/>
    </source>
</evidence>
<dbReference type="PANTHER" id="PTHR11106:SF27">
    <property type="entry name" value="MACRO DOMAIN-CONTAINING PROTEIN"/>
    <property type="match status" value="1"/>
</dbReference>
<keyword evidence="2" id="KW-0378">Hydrolase</keyword>
<dbReference type="EC" id="3.5.1.-" evidence="2"/>
<name>A0A173TJX4_9FIRM</name>
<reference evidence="2 3" key="1">
    <citation type="submission" date="2015-09" db="EMBL/GenBank/DDBJ databases">
        <authorList>
            <consortium name="Pathogen Informatics"/>
        </authorList>
    </citation>
    <scope>NUCLEOTIDE SEQUENCE [LARGE SCALE GENOMIC DNA]</scope>
    <source>
        <strain evidence="2 3">2789STDY5608863</strain>
    </source>
</reference>
<dbReference type="InterPro" id="IPR002589">
    <property type="entry name" value="Macro_dom"/>
</dbReference>
<dbReference type="PANTHER" id="PTHR11106">
    <property type="entry name" value="GANGLIOSIDE INDUCED DIFFERENTIATION ASSOCIATED PROTEIN 2-RELATED"/>
    <property type="match status" value="1"/>
</dbReference>
<dbReference type="Proteomes" id="UP000095495">
    <property type="component" value="Unassembled WGS sequence"/>
</dbReference>
<dbReference type="Pfam" id="PF01661">
    <property type="entry name" value="Macro"/>
    <property type="match status" value="1"/>
</dbReference>
<feature type="domain" description="Macro" evidence="1">
    <location>
        <begin position="1"/>
        <end position="168"/>
    </location>
</feature>
<evidence type="ECO:0000313" key="3">
    <source>
        <dbReference type="Proteomes" id="UP000095495"/>
    </source>
</evidence>